<organism evidence="3 4">
    <name type="scientific">Ruegeria spongiae</name>
    <dbReference type="NCBI Taxonomy" id="2942209"/>
    <lineage>
        <taxon>Bacteria</taxon>
        <taxon>Pseudomonadati</taxon>
        <taxon>Pseudomonadota</taxon>
        <taxon>Alphaproteobacteria</taxon>
        <taxon>Rhodobacterales</taxon>
        <taxon>Roseobacteraceae</taxon>
        <taxon>Ruegeria</taxon>
    </lineage>
</organism>
<keyword evidence="1" id="KW-0808">Transferase</keyword>
<dbReference type="EMBL" id="JAMFMB010000001">
    <property type="protein sequence ID" value="MCL6282214.1"/>
    <property type="molecule type" value="Genomic_DNA"/>
</dbReference>
<dbReference type="InterPro" id="IPR050447">
    <property type="entry name" value="Erg6_SMT_methyltransf"/>
</dbReference>
<dbReference type="PANTHER" id="PTHR44068">
    <property type="entry name" value="ZGC:194242"/>
    <property type="match status" value="1"/>
</dbReference>
<dbReference type="GO" id="GO:0008168">
    <property type="term" value="F:methyltransferase activity"/>
    <property type="evidence" value="ECO:0007669"/>
    <property type="project" value="UniProtKB-KW"/>
</dbReference>
<dbReference type="GO" id="GO:0032259">
    <property type="term" value="P:methylation"/>
    <property type="evidence" value="ECO:0007669"/>
    <property type="project" value="UniProtKB-KW"/>
</dbReference>
<dbReference type="RefSeq" id="WP_249706245.1">
    <property type="nucleotide sequence ID" value="NZ_JAMFMB010000001.1"/>
</dbReference>
<feature type="domain" description="Methyltransferase type 11" evidence="2">
    <location>
        <begin position="69"/>
        <end position="166"/>
    </location>
</feature>
<dbReference type="Proteomes" id="UP001203880">
    <property type="component" value="Unassembled WGS sequence"/>
</dbReference>
<gene>
    <name evidence="3" type="ORF">M3P21_01620</name>
</gene>
<evidence type="ECO:0000259" key="2">
    <source>
        <dbReference type="Pfam" id="PF08241"/>
    </source>
</evidence>
<dbReference type="InterPro" id="IPR013216">
    <property type="entry name" value="Methyltransf_11"/>
</dbReference>
<dbReference type="InterPro" id="IPR029063">
    <property type="entry name" value="SAM-dependent_MTases_sf"/>
</dbReference>
<keyword evidence="3" id="KW-0489">Methyltransferase</keyword>
<keyword evidence="4" id="KW-1185">Reference proteome</keyword>
<comment type="caution">
    <text evidence="3">The sequence shown here is derived from an EMBL/GenBank/DDBJ whole genome shotgun (WGS) entry which is preliminary data.</text>
</comment>
<evidence type="ECO:0000313" key="3">
    <source>
        <dbReference type="EMBL" id="MCL6282214.1"/>
    </source>
</evidence>
<proteinExistence type="predicted"/>
<dbReference type="PANTHER" id="PTHR44068:SF11">
    <property type="entry name" value="GERANYL DIPHOSPHATE 2-C-METHYLTRANSFERASE"/>
    <property type="match status" value="1"/>
</dbReference>
<sequence length="278" mass="30155">MTIEKDVAAHYTTDDLLERIRDGLRAAGANPDTPAPEDLKGIDEFHTGGVKATDELLEQLTITPHTRVLDIGCGIGGTSRHIALKSGAFVTGVDLTPSYVETGSRLNDLVGMGDRVKLLRGSVLDLPLVEDTIDLVTMFHVGMNVPDKAKLFSEVYRVLAPGGTFALFDVMRMDADGGLTFPFPWAEEPAFSFVEPAAAYMEAGEAAGLAFRSIRNRKDFALDFFKTVFARIEEAGGPPPVGIHLLMRDTAGEKIQNYVTCVQAGLIAPFELIFRKPV</sequence>
<evidence type="ECO:0000256" key="1">
    <source>
        <dbReference type="ARBA" id="ARBA00022679"/>
    </source>
</evidence>
<protein>
    <submittedName>
        <fullName evidence="3">Methyltransferase domain-containing protein</fullName>
    </submittedName>
</protein>
<dbReference type="SUPFAM" id="SSF53335">
    <property type="entry name" value="S-adenosyl-L-methionine-dependent methyltransferases"/>
    <property type="match status" value="1"/>
</dbReference>
<dbReference type="Gene3D" id="3.40.50.150">
    <property type="entry name" value="Vaccinia Virus protein VP39"/>
    <property type="match status" value="1"/>
</dbReference>
<dbReference type="Pfam" id="PF08241">
    <property type="entry name" value="Methyltransf_11"/>
    <property type="match status" value="1"/>
</dbReference>
<dbReference type="CDD" id="cd02440">
    <property type="entry name" value="AdoMet_MTases"/>
    <property type="match status" value="1"/>
</dbReference>
<evidence type="ECO:0000313" key="4">
    <source>
        <dbReference type="Proteomes" id="UP001203880"/>
    </source>
</evidence>
<name>A0ABT0PZW3_9RHOB</name>
<accession>A0ABT0PZW3</accession>
<reference evidence="3" key="1">
    <citation type="submission" date="2022-05" db="EMBL/GenBank/DDBJ databases">
        <authorList>
            <person name="Park J.-S."/>
        </authorList>
    </citation>
    <scope>NUCLEOTIDE SEQUENCE</scope>
    <source>
        <strain evidence="3">2012CJ41-6</strain>
    </source>
</reference>